<reference evidence="1 2" key="1">
    <citation type="submission" date="2017-04" db="EMBL/GenBank/DDBJ databases">
        <authorList>
            <person name="Afonso C.L."/>
            <person name="Miller P.J."/>
            <person name="Scott M.A."/>
            <person name="Spackman E."/>
            <person name="Goraichik I."/>
            <person name="Dimitrov K.M."/>
            <person name="Suarez D.L."/>
            <person name="Swayne D.E."/>
        </authorList>
    </citation>
    <scope>NUCLEOTIDE SEQUENCE [LARGE SCALE GENOMIC DNA]</scope>
    <source>
        <strain evidence="1 2">DSM 11622</strain>
    </source>
</reference>
<evidence type="ECO:0000313" key="1">
    <source>
        <dbReference type="EMBL" id="SMB86205.1"/>
    </source>
</evidence>
<sequence length="32" mass="3566">MGVKFKRTPAIMSAIFFQTHNSYGLLFAFANG</sequence>
<gene>
    <name evidence="1" type="ORF">SAMN00120144_2382</name>
</gene>
<protein>
    <submittedName>
        <fullName evidence="1">Uncharacterized protein</fullName>
    </submittedName>
</protein>
<proteinExistence type="predicted"/>
<organism evidence="1 2">
    <name type="scientific">Hymenobacter roseosalivarius DSM 11622</name>
    <dbReference type="NCBI Taxonomy" id="645990"/>
    <lineage>
        <taxon>Bacteria</taxon>
        <taxon>Pseudomonadati</taxon>
        <taxon>Bacteroidota</taxon>
        <taxon>Cytophagia</taxon>
        <taxon>Cytophagales</taxon>
        <taxon>Hymenobacteraceae</taxon>
        <taxon>Hymenobacter</taxon>
    </lineage>
</organism>
<keyword evidence="2" id="KW-1185">Reference proteome</keyword>
<dbReference type="EMBL" id="FWWW01000046">
    <property type="protein sequence ID" value="SMB86205.1"/>
    <property type="molecule type" value="Genomic_DNA"/>
</dbReference>
<dbReference type="STRING" id="645990.SAMN00120144_2382"/>
<accession>A0A1W1UYK7</accession>
<evidence type="ECO:0000313" key="2">
    <source>
        <dbReference type="Proteomes" id="UP000192266"/>
    </source>
</evidence>
<dbReference type="Proteomes" id="UP000192266">
    <property type="component" value="Unassembled WGS sequence"/>
</dbReference>
<name>A0A1W1UYK7_9BACT</name>
<dbReference type="AlphaFoldDB" id="A0A1W1UYK7"/>